<evidence type="ECO:0000256" key="2">
    <source>
        <dbReference type="SAM" id="Phobius"/>
    </source>
</evidence>
<keyword evidence="2" id="KW-1133">Transmembrane helix</keyword>
<feature type="region of interest" description="Disordered" evidence="1">
    <location>
        <begin position="1"/>
        <end position="31"/>
    </location>
</feature>
<protein>
    <submittedName>
        <fullName evidence="3">VWA domain-containing protein</fullName>
    </submittedName>
</protein>
<dbReference type="OrthoDB" id="3542505at2"/>
<keyword evidence="2" id="KW-0472">Membrane</keyword>
<dbReference type="CDD" id="cd00198">
    <property type="entry name" value="vWFA"/>
    <property type="match status" value="1"/>
</dbReference>
<dbReference type="Proteomes" id="UP000309033">
    <property type="component" value="Unassembled WGS sequence"/>
</dbReference>
<evidence type="ECO:0000256" key="1">
    <source>
        <dbReference type="SAM" id="MobiDB-lite"/>
    </source>
</evidence>
<dbReference type="AlphaFoldDB" id="A0A5R8ZLP3"/>
<gene>
    <name evidence="3" type="ORF">FED44_04460</name>
</gene>
<organism evidence="3 4">
    <name type="scientific">Microbispora triticiradicis</name>
    <dbReference type="NCBI Taxonomy" id="2200763"/>
    <lineage>
        <taxon>Bacteria</taxon>
        <taxon>Bacillati</taxon>
        <taxon>Actinomycetota</taxon>
        <taxon>Actinomycetes</taxon>
        <taxon>Streptosporangiales</taxon>
        <taxon>Streptosporangiaceae</taxon>
        <taxon>Microbispora</taxon>
    </lineage>
</organism>
<keyword evidence="4" id="KW-1185">Reference proteome</keyword>
<sequence>MSSPTPSTAGDDSDRPPGNAPGEATPPERPPKVAAARETLVTTLAAAAANSIWTEYHAFLEHLPVPTYVGVLATGVLGGFFLSGRGPAGVLARLTGWLGPPAARIRDWILAPLSQRTRTAKTLRTLRRALPVLVIAYLSVASGVVVVLGVWGASMLVRWASSPSCADPRELFVITAPENVDELRDAVAAYAGDSDDCPPYRISVGPAPSAADIAKGFTLGWCRGDESFPRLFGRRPDAWIATSTAEVEHVLRLQSTSSPSGQPCDRMAGGTATLRPGPSVAGEQLVVAMLAERADDLERLPPERRGDRALADVMRTVRTDLGMRLVYPQPGLSSAGLLAAARLVGLERPEDTVRSMVSDDSVNALLCRFKRMTRAEKNEHALLIPAHSVREYNAGELTDEGCRGMGEDEPRLTEERPPGLPLLDYPFVAVDWPDEGAPASRDETAESRLALDRFAAWLTHEHPLFGRPAPPAKQSGDDVLDQAQKEISRRLHPVDLQFLLDVSGSMSRSLLPASEALPEIRQALVETDRLSLSTFWREKDEGPVRVSDPTDKDEPSRLDRFVGRFRLERSRGRDAPLWTAIEELGRKFGPPARSVVVITDGGPFGTGRDPRPAEQDVVRALSRSPSIRNLYVLVLGHNGCGGRFPQPERVHGPGAKPGSEQRVICAEIGGGQPSRTGTQAVAGVLRNAIFTLREWSR</sequence>
<feature type="compositionally biased region" description="Basic and acidic residues" evidence="1">
    <location>
        <begin position="400"/>
        <end position="417"/>
    </location>
</feature>
<comment type="caution">
    <text evidence="3">The sequence shown here is derived from an EMBL/GenBank/DDBJ whole genome shotgun (WGS) entry which is preliminary data.</text>
</comment>
<accession>A0A5R8ZLP3</accession>
<dbReference type="EMBL" id="VANP01000001">
    <property type="protein sequence ID" value="TLP66708.1"/>
    <property type="molecule type" value="Genomic_DNA"/>
</dbReference>
<feature type="compositionally biased region" description="Polar residues" evidence="1">
    <location>
        <begin position="1"/>
        <end position="10"/>
    </location>
</feature>
<evidence type="ECO:0000313" key="3">
    <source>
        <dbReference type="EMBL" id="TLP66708.1"/>
    </source>
</evidence>
<evidence type="ECO:0000313" key="4">
    <source>
        <dbReference type="Proteomes" id="UP000309033"/>
    </source>
</evidence>
<dbReference type="InterPro" id="IPR036465">
    <property type="entry name" value="vWFA_dom_sf"/>
</dbReference>
<dbReference type="SUPFAM" id="SSF53300">
    <property type="entry name" value="vWA-like"/>
    <property type="match status" value="1"/>
</dbReference>
<reference evidence="3" key="1">
    <citation type="submission" date="2019-05" db="EMBL/GenBank/DDBJ databases">
        <title>Isolation, diversity and antifungal activity of Actinobacteria from wheat.</title>
        <authorList>
            <person name="Yu B."/>
        </authorList>
    </citation>
    <scope>NUCLEOTIDE SEQUENCE [LARGE SCALE GENOMIC DNA]</scope>
    <source>
        <strain evidence="3">NEAU-HEGS1-5</strain>
    </source>
</reference>
<feature type="transmembrane region" description="Helical" evidence="2">
    <location>
        <begin position="65"/>
        <end position="83"/>
    </location>
</feature>
<proteinExistence type="predicted"/>
<name>A0A5R8ZLP3_9ACTN</name>
<feature type="region of interest" description="Disordered" evidence="1">
    <location>
        <begin position="399"/>
        <end position="418"/>
    </location>
</feature>
<dbReference type="Gene3D" id="3.40.50.410">
    <property type="entry name" value="von Willebrand factor, type A domain"/>
    <property type="match status" value="1"/>
</dbReference>
<keyword evidence="2" id="KW-0812">Transmembrane</keyword>
<feature type="transmembrane region" description="Helical" evidence="2">
    <location>
        <begin position="130"/>
        <end position="153"/>
    </location>
</feature>